<protein>
    <submittedName>
        <fullName evidence="9">UBC core domain-containing protein</fullName>
    </submittedName>
</protein>
<keyword evidence="1" id="KW-0808">Transferase</keyword>
<dbReference type="AlphaFoldDB" id="A0A914HE66"/>
<feature type="domain" description="UBC core" evidence="7">
    <location>
        <begin position="73"/>
        <end position="233"/>
    </location>
</feature>
<keyword evidence="4" id="KW-0067">ATP-binding</keyword>
<proteinExistence type="inferred from homology"/>
<dbReference type="PROSITE" id="PS00183">
    <property type="entry name" value="UBC_1"/>
    <property type="match status" value="1"/>
</dbReference>
<dbReference type="Gene3D" id="3.10.110.10">
    <property type="entry name" value="Ubiquitin Conjugating Enzyme"/>
    <property type="match status" value="1"/>
</dbReference>
<dbReference type="WBParaSite" id="Gr19_v10_g16686.t1">
    <property type="protein sequence ID" value="Gr19_v10_g16686.t1"/>
    <property type="gene ID" value="Gr19_v10_g16686"/>
</dbReference>
<dbReference type="SUPFAM" id="SSF54495">
    <property type="entry name" value="UBC-like"/>
    <property type="match status" value="1"/>
</dbReference>
<feature type="transmembrane region" description="Helical" evidence="6">
    <location>
        <begin position="58"/>
        <end position="79"/>
    </location>
</feature>
<dbReference type="FunFam" id="3.10.110.10:FF:000051">
    <property type="entry name" value="ubiquitin-conjugating enzyme E2 R2-like"/>
    <property type="match status" value="1"/>
</dbReference>
<comment type="similarity">
    <text evidence="4">Belongs to the ubiquitin-conjugating enzyme family.</text>
</comment>
<dbReference type="InterPro" id="IPR050113">
    <property type="entry name" value="Ub_conjugating_enzyme"/>
</dbReference>
<evidence type="ECO:0000313" key="9">
    <source>
        <dbReference type="WBParaSite" id="Gr19_v10_g16686.t1"/>
    </source>
</evidence>
<dbReference type="CDD" id="cd23795">
    <property type="entry name" value="UBCc_UBE2G1"/>
    <property type="match status" value="1"/>
</dbReference>
<keyword evidence="2 4" id="KW-0833">Ubl conjugation pathway</keyword>
<dbReference type="PANTHER" id="PTHR24067">
    <property type="entry name" value="UBIQUITIN-CONJUGATING ENZYME E2"/>
    <property type="match status" value="1"/>
</dbReference>
<feature type="active site" description="Glycyl thioester intermediate" evidence="3">
    <location>
        <position position="158"/>
    </location>
</feature>
<keyword evidence="6" id="KW-0812">Transmembrane</keyword>
<keyword evidence="6" id="KW-1133">Transmembrane helix</keyword>
<evidence type="ECO:0000256" key="3">
    <source>
        <dbReference type="PROSITE-ProRule" id="PRU10133"/>
    </source>
</evidence>
<dbReference type="Proteomes" id="UP000887572">
    <property type="component" value="Unplaced"/>
</dbReference>
<feature type="region of interest" description="Disordered" evidence="5">
    <location>
        <begin position="316"/>
        <end position="364"/>
    </location>
</feature>
<name>A0A914HE66_GLORO</name>
<dbReference type="GO" id="GO:0016740">
    <property type="term" value="F:transferase activity"/>
    <property type="evidence" value="ECO:0007669"/>
    <property type="project" value="UniProtKB-KW"/>
</dbReference>
<dbReference type="GO" id="GO:0005524">
    <property type="term" value="F:ATP binding"/>
    <property type="evidence" value="ECO:0007669"/>
    <property type="project" value="UniProtKB-UniRule"/>
</dbReference>
<evidence type="ECO:0000256" key="2">
    <source>
        <dbReference type="ARBA" id="ARBA00022786"/>
    </source>
</evidence>
<keyword evidence="6" id="KW-0472">Membrane</keyword>
<evidence type="ECO:0000313" key="8">
    <source>
        <dbReference type="Proteomes" id="UP000887572"/>
    </source>
</evidence>
<evidence type="ECO:0000259" key="7">
    <source>
        <dbReference type="PROSITE" id="PS50127"/>
    </source>
</evidence>
<accession>A0A914HE66</accession>
<evidence type="ECO:0000256" key="1">
    <source>
        <dbReference type="ARBA" id="ARBA00022679"/>
    </source>
</evidence>
<dbReference type="GO" id="GO:0032446">
    <property type="term" value="P:protein modification by small protein conjugation"/>
    <property type="evidence" value="ECO:0007669"/>
    <property type="project" value="UniProtKB-ARBA"/>
</dbReference>
<evidence type="ECO:0000256" key="5">
    <source>
        <dbReference type="SAM" id="MobiDB-lite"/>
    </source>
</evidence>
<keyword evidence="8" id="KW-1185">Reference proteome</keyword>
<sequence length="364" mass="41848">MLCATRRSNSKAALLDAGMEEVVMFEQYKRNEFLRNIFHFFRVHLPPSNSFTETRRLCALRAFVCVWLLPMSSASAVLMRQLAELQANPPDGFAVRGIVNDNIFKWRLVVFGPIDTPYEGGTFLAQLDFPRSYPQRPPKMRFLSDVLHPNIFKDGLVCISILHEQGDDPFGEEKASERWQPTLTVESIVISVQSMLSTPNFQSPANLDAALMFRTDILGYNDTVRQCVRQSNEMFEAEEQRHTNNHYEGRGLVEVRYINHDDDWHVVEHRPNDLFGILPEEHRQNNNDGGDERAIEAEEQRPNLANFVGLMWPVYEPRQNNNDDGAGRAIEAEENRHNEEEDYVMGPGVGQHRQNNDDDEEDSI</sequence>
<dbReference type="InterPro" id="IPR000608">
    <property type="entry name" value="UBC"/>
</dbReference>
<dbReference type="InterPro" id="IPR016135">
    <property type="entry name" value="UBQ-conjugating_enzyme/RWD"/>
</dbReference>
<reference evidence="9" key="1">
    <citation type="submission" date="2022-11" db="UniProtKB">
        <authorList>
            <consortium name="WormBaseParasite"/>
        </authorList>
    </citation>
    <scope>IDENTIFICATION</scope>
</reference>
<organism evidence="8 9">
    <name type="scientific">Globodera rostochiensis</name>
    <name type="common">Golden nematode worm</name>
    <name type="synonym">Heterodera rostochiensis</name>
    <dbReference type="NCBI Taxonomy" id="31243"/>
    <lineage>
        <taxon>Eukaryota</taxon>
        <taxon>Metazoa</taxon>
        <taxon>Ecdysozoa</taxon>
        <taxon>Nematoda</taxon>
        <taxon>Chromadorea</taxon>
        <taxon>Rhabditida</taxon>
        <taxon>Tylenchina</taxon>
        <taxon>Tylenchomorpha</taxon>
        <taxon>Tylenchoidea</taxon>
        <taxon>Heteroderidae</taxon>
        <taxon>Heteroderinae</taxon>
        <taxon>Globodera</taxon>
    </lineage>
</organism>
<dbReference type="InterPro" id="IPR023313">
    <property type="entry name" value="UBQ-conjugating_AS"/>
</dbReference>
<dbReference type="SMART" id="SM00212">
    <property type="entry name" value="UBCc"/>
    <property type="match status" value="1"/>
</dbReference>
<dbReference type="Pfam" id="PF00179">
    <property type="entry name" value="UQ_con"/>
    <property type="match status" value="1"/>
</dbReference>
<evidence type="ECO:0000256" key="4">
    <source>
        <dbReference type="RuleBase" id="RU362109"/>
    </source>
</evidence>
<evidence type="ECO:0000256" key="6">
    <source>
        <dbReference type="SAM" id="Phobius"/>
    </source>
</evidence>
<keyword evidence="4" id="KW-0547">Nucleotide-binding</keyword>
<feature type="compositionally biased region" description="Basic and acidic residues" evidence="5">
    <location>
        <begin position="330"/>
        <end position="339"/>
    </location>
</feature>
<dbReference type="PROSITE" id="PS50127">
    <property type="entry name" value="UBC_2"/>
    <property type="match status" value="1"/>
</dbReference>